<evidence type="ECO:0000313" key="15">
    <source>
        <dbReference type="Proteomes" id="UP000500791"/>
    </source>
</evidence>
<dbReference type="PANTHER" id="PTHR42724">
    <property type="entry name" value="TETRAACYLDISACCHARIDE 4'-KINASE"/>
    <property type="match status" value="1"/>
</dbReference>
<keyword evidence="7 13" id="KW-0808">Transferase</keyword>
<comment type="function">
    <text evidence="1 13">Transfers the gamma-phosphate of ATP to the 4'-position of a tetraacyldisaccharide 1-phosphate intermediate (termed DS-1-P) to form tetraacyldisaccharide 1,4'-bis-phosphate (lipid IVA).</text>
</comment>
<dbReference type="RefSeq" id="WP_166187380.1">
    <property type="nucleotide sequence ID" value="NZ_CP049811.1"/>
</dbReference>
<dbReference type="KEGG" id="mon:G8E03_00470"/>
<sequence length="318" mass="34028">MKAPHFWYARPGWQALALRPLEALWRVGAKRRQARGRGEAVGVPVICVGNLTVGGTGKSPTVIALIERLQARNLTPHILSRGYGGTQTGPIRVTQDMTADEVGDEPLMLDAFAPVWVARDRVAGARAACAAGADALILDDGFQDPALIKDISILVVDTQTGFGNGRVLPAGPLREPVAEGLSRADVMLAIGAGTLPDTRGVPVARGEILPLQTGMPWQGMRVIAFAGIGRPEKVFATLSELGVDLIASHAFGDHEPYSKTVLNRLLHEAQGENARLVTTEKDIARLPDWFRPHVMPLPVRLSLTDAKAVDDALDALFS</sequence>
<dbReference type="PANTHER" id="PTHR42724:SF1">
    <property type="entry name" value="TETRAACYLDISACCHARIDE 4'-KINASE, MITOCHONDRIAL-RELATED"/>
    <property type="match status" value="1"/>
</dbReference>
<evidence type="ECO:0000256" key="5">
    <source>
        <dbReference type="ARBA" id="ARBA00022516"/>
    </source>
</evidence>
<accession>A0A6G7VH68</accession>
<reference evidence="14 15" key="1">
    <citation type="submission" date="2020-03" db="EMBL/GenBank/DDBJ databases">
        <title>Complete genome sequence of Monaibacterium sp. ALG8 with diverse plasmids.</title>
        <authorList>
            <person name="Sun C."/>
        </authorList>
    </citation>
    <scope>NUCLEOTIDE SEQUENCE [LARGE SCALE GENOMIC DNA]</scope>
    <source>
        <strain evidence="14 15">ALG8</strain>
    </source>
</reference>
<name>A0A6G7VH68_9RHOB</name>
<keyword evidence="8 13" id="KW-0547">Nucleotide-binding</keyword>
<keyword evidence="5 13" id="KW-0444">Lipid biosynthesis</keyword>
<dbReference type="GO" id="GO:0009245">
    <property type="term" value="P:lipid A biosynthetic process"/>
    <property type="evidence" value="ECO:0007669"/>
    <property type="project" value="UniProtKB-UniRule"/>
</dbReference>
<dbReference type="InterPro" id="IPR027417">
    <property type="entry name" value="P-loop_NTPase"/>
</dbReference>
<evidence type="ECO:0000256" key="11">
    <source>
        <dbReference type="ARBA" id="ARBA00023098"/>
    </source>
</evidence>
<proteinExistence type="inferred from homology"/>
<evidence type="ECO:0000256" key="12">
    <source>
        <dbReference type="ARBA" id="ARBA00029757"/>
    </source>
</evidence>
<dbReference type="UniPathway" id="UPA00359">
    <property type="reaction ID" value="UER00482"/>
</dbReference>
<comment type="similarity">
    <text evidence="13">Belongs to the LpxK family.</text>
</comment>
<keyword evidence="15" id="KW-1185">Reference proteome</keyword>
<dbReference type="InterPro" id="IPR003758">
    <property type="entry name" value="LpxK"/>
</dbReference>
<dbReference type="GO" id="GO:0009244">
    <property type="term" value="P:lipopolysaccharide core region biosynthetic process"/>
    <property type="evidence" value="ECO:0007669"/>
    <property type="project" value="TreeGrafter"/>
</dbReference>
<dbReference type="AlphaFoldDB" id="A0A6G7VH68"/>
<evidence type="ECO:0000256" key="9">
    <source>
        <dbReference type="ARBA" id="ARBA00022777"/>
    </source>
</evidence>
<evidence type="ECO:0000256" key="8">
    <source>
        <dbReference type="ARBA" id="ARBA00022741"/>
    </source>
</evidence>
<dbReference type="Pfam" id="PF02606">
    <property type="entry name" value="LpxK"/>
    <property type="match status" value="1"/>
</dbReference>
<evidence type="ECO:0000256" key="1">
    <source>
        <dbReference type="ARBA" id="ARBA00002274"/>
    </source>
</evidence>
<comment type="caution">
    <text evidence="13">Lacks conserved residue(s) required for the propagation of feature annotation.</text>
</comment>
<evidence type="ECO:0000313" key="14">
    <source>
        <dbReference type="EMBL" id="QIK39361.1"/>
    </source>
</evidence>
<dbReference type="SUPFAM" id="SSF52540">
    <property type="entry name" value="P-loop containing nucleoside triphosphate hydrolases"/>
    <property type="match status" value="1"/>
</dbReference>
<keyword evidence="9 13" id="KW-0418">Kinase</keyword>
<evidence type="ECO:0000256" key="10">
    <source>
        <dbReference type="ARBA" id="ARBA00022840"/>
    </source>
</evidence>
<evidence type="ECO:0000256" key="4">
    <source>
        <dbReference type="ARBA" id="ARBA00016436"/>
    </source>
</evidence>
<evidence type="ECO:0000256" key="2">
    <source>
        <dbReference type="ARBA" id="ARBA00004870"/>
    </source>
</evidence>
<dbReference type="Proteomes" id="UP000500791">
    <property type="component" value="Chromosome"/>
</dbReference>
<evidence type="ECO:0000256" key="13">
    <source>
        <dbReference type="HAMAP-Rule" id="MF_00409"/>
    </source>
</evidence>
<dbReference type="GO" id="GO:0005524">
    <property type="term" value="F:ATP binding"/>
    <property type="evidence" value="ECO:0007669"/>
    <property type="project" value="UniProtKB-UniRule"/>
</dbReference>
<keyword evidence="10 13" id="KW-0067">ATP-binding</keyword>
<protein>
    <recommendedName>
        <fullName evidence="4 13">Tetraacyldisaccharide 4'-kinase</fullName>
        <ecNumber evidence="3 13">2.7.1.130</ecNumber>
    </recommendedName>
    <alternativeName>
        <fullName evidence="12 13">Lipid A 4'-kinase</fullName>
    </alternativeName>
</protein>
<dbReference type="EC" id="2.7.1.130" evidence="3 13"/>
<dbReference type="EMBL" id="CP049811">
    <property type="protein sequence ID" value="QIK39361.1"/>
    <property type="molecule type" value="Genomic_DNA"/>
</dbReference>
<gene>
    <name evidence="13" type="primary">lpxK</name>
    <name evidence="14" type="ORF">G8E03_00470</name>
</gene>
<keyword evidence="6 13" id="KW-0441">Lipid A biosynthesis</keyword>
<evidence type="ECO:0000256" key="6">
    <source>
        <dbReference type="ARBA" id="ARBA00022556"/>
    </source>
</evidence>
<dbReference type="NCBIfam" id="TIGR00682">
    <property type="entry name" value="lpxK"/>
    <property type="match status" value="1"/>
</dbReference>
<comment type="pathway">
    <text evidence="2 13">Glycolipid biosynthesis; lipid IV(A) biosynthesis; lipid IV(A) from (3R)-3-hydroxytetradecanoyl-[acyl-carrier-protein] and UDP-N-acetyl-alpha-D-glucosamine: step 6/6.</text>
</comment>
<organism evidence="14 15">
    <name type="scientific">Pontivivens nitratireducens</name>
    <dbReference type="NCBI Taxonomy" id="2758038"/>
    <lineage>
        <taxon>Bacteria</taxon>
        <taxon>Pseudomonadati</taxon>
        <taxon>Pseudomonadota</taxon>
        <taxon>Alphaproteobacteria</taxon>
        <taxon>Rhodobacterales</taxon>
        <taxon>Paracoccaceae</taxon>
        <taxon>Pontivivens</taxon>
    </lineage>
</organism>
<dbReference type="GO" id="GO:0009029">
    <property type="term" value="F:lipid-A 4'-kinase activity"/>
    <property type="evidence" value="ECO:0007669"/>
    <property type="project" value="UniProtKB-UniRule"/>
</dbReference>
<evidence type="ECO:0000256" key="7">
    <source>
        <dbReference type="ARBA" id="ARBA00022679"/>
    </source>
</evidence>
<comment type="catalytic activity">
    <reaction evidence="13">
        <text>a lipid A disaccharide + ATP = a lipid IVA + ADP + H(+)</text>
        <dbReference type="Rhea" id="RHEA:67840"/>
        <dbReference type="ChEBI" id="CHEBI:15378"/>
        <dbReference type="ChEBI" id="CHEBI:30616"/>
        <dbReference type="ChEBI" id="CHEBI:176343"/>
        <dbReference type="ChEBI" id="CHEBI:176425"/>
        <dbReference type="ChEBI" id="CHEBI:456216"/>
        <dbReference type="EC" id="2.7.1.130"/>
    </reaction>
</comment>
<keyword evidence="11 13" id="KW-0443">Lipid metabolism</keyword>
<dbReference type="HAMAP" id="MF_00409">
    <property type="entry name" value="LpxK"/>
    <property type="match status" value="1"/>
</dbReference>
<evidence type="ECO:0000256" key="3">
    <source>
        <dbReference type="ARBA" id="ARBA00012071"/>
    </source>
</evidence>
<dbReference type="GO" id="GO:0005886">
    <property type="term" value="C:plasma membrane"/>
    <property type="evidence" value="ECO:0007669"/>
    <property type="project" value="TreeGrafter"/>
</dbReference>